<organism evidence="1 2">
    <name type="scientific">Panagrolaimus sp. PS1159</name>
    <dbReference type="NCBI Taxonomy" id="55785"/>
    <lineage>
        <taxon>Eukaryota</taxon>
        <taxon>Metazoa</taxon>
        <taxon>Ecdysozoa</taxon>
        <taxon>Nematoda</taxon>
        <taxon>Chromadorea</taxon>
        <taxon>Rhabditida</taxon>
        <taxon>Tylenchina</taxon>
        <taxon>Panagrolaimomorpha</taxon>
        <taxon>Panagrolaimoidea</taxon>
        <taxon>Panagrolaimidae</taxon>
        <taxon>Panagrolaimus</taxon>
    </lineage>
</organism>
<protein>
    <submittedName>
        <fullName evidence="2">Uncharacterized protein</fullName>
    </submittedName>
</protein>
<evidence type="ECO:0000313" key="1">
    <source>
        <dbReference type="Proteomes" id="UP000887580"/>
    </source>
</evidence>
<name>A0AC35GTM8_9BILA</name>
<sequence length="141" mass="15774">MAFVFDEKRFLRIQKEKAIQRRSAYEALEREFAEIRAEALPILDLLQVLDLEDLRYEFLRLKFQQLEKRAAQIAKLKRKAREAEIDEYTDDDEDRTPAFFIKEPGSPARDQGNSGFASRGGGGGRGGGIASRGGGFASCGG</sequence>
<reference evidence="2" key="1">
    <citation type="submission" date="2022-11" db="UniProtKB">
        <authorList>
            <consortium name="WormBaseParasite"/>
        </authorList>
    </citation>
    <scope>IDENTIFICATION</scope>
</reference>
<accession>A0AC35GTM8</accession>
<dbReference type="Proteomes" id="UP000887580">
    <property type="component" value="Unplaced"/>
</dbReference>
<dbReference type="WBParaSite" id="PS1159_v2.g8615.t1">
    <property type="protein sequence ID" value="PS1159_v2.g8615.t1"/>
    <property type="gene ID" value="PS1159_v2.g8615"/>
</dbReference>
<evidence type="ECO:0000313" key="2">
    <source>
        <dbReference type="WBParaSite" id="PS1159_v2.g8615.t1"/>
    </source>
</evidence>
<proteinExistence type="predicted"/>